<reference evidence="2" key="1">
    <citation type="journal article" date="2017" name="Plant J.">
        <title>The pomegranate (Punica granatum L.) genome and the genomics of punicalagin biosynthesis.</title>
        <authorList>
            <person name="Qin G."/>
            <person name="Xu C."/>
            <person name="Ming R."/>
            <person name="Tang H."/>
            <person name="Guyot R."/>
            <person name="Kramer E.M."/>
            <person name="Hu Y."/>
            <person name="Yi X."/>
            <person name="Qi Y."/>
            <person name="Xu X."/>
            <person name="Gao Z."/>
            <person name="Pan H."/>
            <person name="Jian J."/>
            <person name="Tian Y."/>
            <person name="Yue Z."/>
            <person name="Xu Y."/>
        </authorList>
    </citation>
    <scope>NUCLEOTIDE SEQUENCE [LARGE SCALE GENOMIC DNA]</scope>
    <source>
        <strain evidence="2">cv. Dabenzi</strain>
    </source>
</reference>
<gene>
    <name evidence="1" type="ORF">CDL15_Pgr013596</name>
</gene>
<name>A0A218W1I6_PUNGR</name>
<comment type="caution">
    <text evidence="1">The sequence shown here is derived from an EMBL/GenBank/DDBJ whole genome shotgun (WGS) entry which is preliminary data.</text>
</comment>
<sequence>MLFESITVSQGMYGVNVDERRRRRRRRRRREWSKWREMIGMDYGGGIAEGNGGRAESRETDKCVRDFNVSYFGNPQVRWKIKQILRYLFVVETELCFSYSFGRVNPISLPMELIPSH</sequence>
<dbReference type="Proteomes" id="UP000197138">
    <property type="component" value="Unassembled WGS sequence"/>
</dbReference>
<accession>A0A218W1I6</accession>
<evidence type="ECO:0000313" key="2">
    <source>
        <dbReference type="Proteomes" id="UP000197138"/>
    </source>
</evidence>
<organism evidence="1 2">
    <name type="scientific">Punica granatum</name>
    <name type="common">Pomegranate</name>
    <dbReference type="NCBI Taxonomy" id="22663"/>
    <lineage>
        <taxon>Eukaryota</taxon>
        <taxon>Viridiplantae</taxon>
        <taxon>Streptophyta</taxon>
        <taxon>Embryophyta</taxon>
        <taxon>Tracheophyta</taxon>
        <taxon>Spermatophyta</taxon>
        <taxon>Magnoliopsida</taxon>
        <taxon>eudicotyledons</taxon>
        <taxon>Gunneridae</taxon>
        <taxon>Pentapetalae</taxon>
        <taxon>rosids</taxon>
        <taxon>malvids</taxon>
        <taxon>Myrtales</taxon>
        <taxon>Lythraceae</taxon>
        <taxon>Punica</taxon>
    </lineage>
</organism>
<evidence type="ECO:0000313" key="1">
    <source>
        <dbReference type="EMBL" id="OWM66379.1"/>
    </source>
</evidence>
<dbReference type="EMBL" id="MTKT01005554">
    <property type="protein sequence ID" value="OWM66379.1"/>
    <property type="molecule type" value="Genomic_DNA"/>
</dbReference>
<dbReference type="AlphaFoldDB" id="A0A218W1I6"/>
<proteinExistence type="predicted"/>
<protein>
    <submittedName>
        <fullName evidence="1">Uncharacterized protein</fullName>
    </submittedName>
</protein>